<dbReference type="Proteomes" id="UP000184295">
    <property type="component" value="Unassembled WGS sequence"/>
</dbReference>
<accession>A0A1M4YGV9</accession>
<sequence>MLPPAKEMLTELPTSLQRRGPVSFTDGPVILVMALEEEASTPRPSMIEAHPEALLIWAKLANDLLETTSLEVSETGRN</sequence>
<protein>
    <submittedName>
        <fullName evidence="1">Uncharacterized protein</fullName>
    </submittedName>
</protein>
<evidence type="ECO:0000313" key="1">
    <source>
        <dbReference type="EMBL" id="SHF05054.1"/>
    </source>
</evidence>
<dbReference type="AlphaFoldDB" id="A0A1M4YGV9"/>
<name>A0A1M4YGV9_9ACTN</name>
<dbReference type="EMBL" id="FQUL01000070">
    <property type="protein sequence ID" value="SHF05054.1"/>
    <property type="molecule type" value="Genomic_DNA"/>
</dbReference>
<organism evidence="1 2">
    <name type="scientific">Ferrithrix thermotolerans DSM 19514</name>
    <dbReference type="NCBI Taxonomy" id="1121881"/>
    <lineage>
        <taxon>Bacteria</taxon>
        <taxon>Bacillati</taxon>
        <taxon>Actinomycetota</taxon>
        <taxon>Acidimicrobiia</taxon>
        <taxon>Acidimicrobiales</taxon>
        <taxon>Acidimicrobiaceae</taxon>
        <taxon>Ferrithrix</taxon>
    </lineage>
</organism>
<reference evidence="2" key="1">
    <citation type="submission" date="2016-11" db="EMBL/GenBank/DDBJ databases">
        <authorList>
            <person name="Varghese N."/>
            <person name="Submissions S."/>
        </authorList>
    </citation>
    <scope>NUCLEOTIDE SEQUENCE [LARGE SCALE GENOMIC DNA]</scope>
    <source>
        <strain evidence="2">DSM 19514</strain>
    </source>
</reference>
<keyword evidence="2" id="KW-1185">Reference proteome</keyword>
<gene>
    <name evidence="1" type="ORF">SAMN02745225_02337</name>
</gene>
<evidence type="ECO:0000313" key="2">
    <source>
        <dbReference type="Proteomes" id="UP000184295"/>
    </source>
</evidence>
<proteinExistence type="predicted"/>